<dbReference type="InterPro" id="IPR025874">
    <property type="entry name" value="DZR"/>
</dbReference>
<protein>
    <submittedName>
        <fullName evidence="3">Antifreeze protein type I</fullName>
    </submittedName>
</protein>
<keyword evidence="4" id="KW-1185">Reference proteome</keyword>
<dbReference type="SUPFAM" id="SSF117892">
    <property type="entry name" value="Band 7/SPFH domain"/>
    <property type="match status" value="1"/>
</dbReference>
<dbReference type="EMBL" id="LNAM01000153">
    <property type="protein sequence ID" value="KSV59070.1"/>
    <property type="molecule type" value="Genomic_DNA"/>
</dbReference>
<accession>A0A0V8QF79</accession>
<dbReference type="AlphaFoldDB" id="A0A0V8QF79"/>
<dbReference type="OrthoDB" id="9788304at2"/>
<dbReference type="CDD" id="cd03408">
    <property type="entry name" value="SPFH_like_u1"/>
    <property type="match status" value="1"/>
</dbReference>
<dbReference type="Pfam" id="PF13421">
    <property type="entry name" value="Band_7_1"/>
    <property type="match status" value="1"/>
</dbReference>
<sequence length="436" mass="47585">MAVVEVVKYDGSPDIFAWKYPNTELGTWTQLIVNETQEAILLKGGMVCDVFQAGRHTLDTANIPMLNKIINLPFGGNSPFSAEVWFINRVFSLDIKWGTPSPIQLQDSKYKVFIPVRANGQFGVQIEDSKKFLLKLVGTLPRFDKTTMLKFFRGVYLTKAKDVISSYLVHKNISILEINAYLDEISVYLKERISPVFDEYGIKLVSFFVNDISVPEDDTAVRQLKNALAKRAEMDIVGYSYQQERSFDTLEGAAKNPGSMQGDLMGAGIGFGMGMGAGGTIGHQFGGLAQNIVVNEHKECPKCKAVIGKNEKFCHVCGYNTEQPVSTEPKQTIKCSGCGSMLSENSKFCHVCGKKYNPCKKCKADVPVNATVCPSCGADVPIPCPKCGAPLSGKSKFCPECGHSLIKRCGKCGNELNGNLKFCPECGALTGGDQDG</sequence>
<evidence type="ECO:0000259" key="1">
    <source>
        <dbReference type="Pfam" id="PF12773"/>
    </source>
</evidence>
<evidence type="ECO:0000313" key="4">
    <source>
        <dbReference type="Proteomes" id="UP000054874"/>
    </source>
</evidence>
<name>A0A0V8QF79_9FIRM</name>
<feature type="domain" description="SPFH" evidence="2">
    <location>
        <begin position="22"/>
        <end position="218"/>
    </location>
</feature>
<reference evidence="3 4" key="1">
    <citation type="submission" date="2015-11" db="EMBL/GenBank/DDBJ databases">
        <title>Butyribacter intestini gen. nov., sp. nov., a butyric acid-producing bacterium of the family Lachnospiraceae isolated from the human faeces.</title>
        <authorList>
            <person name="Zou Y."/>
            <person name="Xue W."/>
            <person name="Luo G."/>
            <person name="Lv M."/>
        </authorList>
    </citation>
    <scope>NUCLEOTIDE SEQUENCE [LARGE SCALE GENOMIC DNA]</scope>
    <source>
        <strain evidence="3 4">ACET-33324</strain>
    </source>
</reference>
<dbReference type="Pfam" id="PF12773">
    <property type="entry name" value="DZR"/>
    <property type="match status" value="2"/>
</dbReference>
<dbReference type="PANTHER" id="PTHR37826:SF2">
    <property type="entry name" value="ZINC-RIBBON DOMAIN-CONTAINING PROTEIN"/>
    <property type="match status" value="1"/>
</dbReference>
<dbReference type="STRING" id="290052.ASU35_01775"/>
<comment type="caution">
    <text evidence="3">The sequence shown here is derived from an EMBL/GenBank/DDBJ whole genome shotgun (WGS) entry which is preliminary data.</text>
</comment>
<feature type="domain" description="DZANK-type" evidence="1">
    <location>
        <begin position="335"/>
        <end position="377"/>
    </location>
</feature>
<organism evidence="3 4">
    <name type="scientific">Acetivibrio ethanolgignens</name>
    <dbReference type="NCBI Taxonomy" id="290052"/>
    <lineage>
        <taxon>Bacteria</taxon>
        <taxon>Bacillati</taxon>
        <taxon>Bacillota</taxon>
        <taxon>Clostridia</taxon>
        <taxon>Eubacteriales</taxon>
        <taxon>Oscillospiraceae</taxon>
        <taxon>Acetivibrio</taxon>
    </lineage>
</organism>
<gene>
    <name evidence="3" type="ORF">ASU35_01775</name>
</gene>
<dbReference type="InterPro" id="IPR033880">
    <property type="entry name" value="SPFH_YdjI"/>
</dbReference>
<dbReference type="InterPro" id="IPR036013">
    <property type="entry name" value="Band_7/SPFH_dom_sf"/>
</dbReference>
<dbReference type="PANTHER" id="PTHR37826">
    <property type="entry name" value="FLOTILLIN BAND_7_5 DOMAIN PROTEIN"/>
    <property type="match status" value="1"/>
</dbReference>
<evidence type="ECO:0000259" key="2">
    <source>
        <dbReference type="Pfam" id="PF13421"/>
    </source>
</evidence>
<feature type="domain" description="DZANK-type" evidence="1">
    <location>
        <begin position="384"/>
        <end position="427"/>
    </location>
</feature>
<evidence type="ECO:0000313" key="3">
    <source>
        <dbReference type="EMBL" id="KSV59070.1"/>
    </source>
</evidence>
<dbReference type="RefSeq" id="WP_058352706.1">
    <property type="nucleotide sequence ID" value="NZ_CABMMD010000153.1"/>
</dbReference>
<proteinExistence type="predicted"/>
<dbReference type="Proteomes" id="UP000054874">
    <property type="component" value="Unassembled WGS sequence"/>
</dbReference>